<organism evidence="1 2">
    <name type="scientific">Fuerstiella marisgermanici</name>
    <dbReference type="NCBI Taxonomy" id="1891926"/>
    <lineage>
        <taxon>Bacteria</taxon>
        <taxon>Pseudomonadati</taxon>
        <taxon>Planctomycetota</taxon>
        <taxon>Planctomycetia</taxon>
        <taxon>Planctomycetales</taxon>
        <taxon>Planctomycetaceae</taxon>
        <taxon>Fuerstiella</taxon>
    </lineage>
</organism>
<name>A0A1P8WM77_9PLAN</name>
<keyword evidence="2" id="KW-1185">Reference proteome</keyword>
<dbReference type="AlphaFoldDB" id="A0A1P8WM77"/>
<dbReference type="EMBL" id="CP017641">
    <property type="protein sequence ID" value="APZ95154.1"/>
    <property type="molecule type" value="Genomic_DNA"/>
</dbReference>
<dbReference type="Gene3D" id="3.40.1000.10">
    <property type="entry name" value="Mog1/PsbP, alpha/beta/alpha sandwich"/>
    <property type="match status" value="1"/>
</dbReference>
<gene>
    <name evidence="1" type="ORF">Fuma_04809</name>
</gene>
<reference evidence="1 2" key="1">
    <citation type="journal article" date="2016" name="Front. Microbiol.">
        <title>Fuerstia marisgermanicae gen. nov., sp. nov., an Unusual Member of the Phylum Planctomycetes from the German Wadden Sea.</title>
        <authorList>
            <person name="Kohn T."/>
            <person name="Heuer A."/>
            <person name="Jogler M."/>
            <person name="Vollmers J."/>
            <person name="Boedeker C."/>
            <person name="Bunk B."/>
            <person name="Rast P."/>
            <person name="Borchert D."/>
            <person name="Glockner I."/>
            <person name="Freese H.M."/>
            <person name="Klenk H.P."/>
            <person name="Overmann J."/>
            <person name="Kaster A.K."/>
            <person name="Rohde M."/>
            <person name="Wiegand S."/>
            <person name="Jogler C."/>
        </authorList>
    </citation>
    <scope>NUCLEOTIDE SEQUENCE [LARGE SCALE GENOMIC DNA]</scope>
    <source>
        <strain evidence="1 2">NH11</strain>
    </source>
</reference>
<dbReference type="Proteomes" id="UP000187735">
    <property type="component" value="Chromosome"/>
</dbReference>
<sequence>MASTIDQSTVNEGAKMKSMQIVLSHLLVAILTNSAVQAEEFHDPDYGFRFTVDDDQWKPVPIPVATLGEPLTVLSNGPQGQAIAVVFVRSQEKSESVTDARLKSLSEKLARIGSAVPGAKMDSNKVEEIAGRKAISFRVTAPGTGIAIGGGQTPTTQHWLAFPRGQDLIVFQVTAANDKFDAAYKAVRAMAESATFEDARPKRDKPTYDDDSIGLSVTYPASPWIRGGFELGDFIVPGYVLRLWSAPSSTATTATTGDRTTSYANRLAMFMQFPGRAYTPQELLNLSIPGLTSTGAKVLEKDVRNVAGKKAMWLLVEGKSKTGSNLTGQGNVATRQLWIAIPRIHNGNHNIVVFLLNAPSTDYAARVQDVEAMLKTLKVESD</sequence>
<dbReference type="RefSeq" id="WP_077026360.1">
    <property type="nucleotide sequence ID" value="NZ_CP017641.1"/>
</dbReference>
<protein>
    <submittedName>
        <fullName evidence="1">Uncharacterized protein</fullName>
    </submittedName>
</protein>
<evidence type="ECO:0000313" key="2">
    <source>
        <dbReference type="Proteomes" id="UP000187735"/>
    </source>
</evidence>
<evidence type="ECO:0000313" key="1">
    <source>
        <dbReference type="EMBL" id="APZ95154.1"/>
    </source>
</evidence>
<accession>A0A1P8WM77</accession>
<proteinExistence type="predicted"/>
<dbReference type="KEGG" id="fmr:Fuma_04809"/>